<keyword evidence="7 15" id="KW-0269">Exonuclease</keyword>
<feature type="binding site" evidence="16">
    <location>
        <begin position="22"/>
        <end position="29"/>
    </location>
    <ligand>
        <name>ATP</name>
        <dbReference type="ChEBI" id="CHEBI:30616"/>
    </ligand>
</feature>
<reference evidence="20" key="1">
    <citation type="journal article" date="2019" name="J. Bacteriol.">
        <title>A Mutagenic Screen Identifies a TonB-Dependent Receptor Required for the Lanthanide Metal Switch in the Type I Methanotroph 'Methylotuvimicrobium buryatense' 5GB1C.</title>
        <authorList>
            <person name="Groom J.D."/>
            <person name="Ford S.M."/>
            <person name="Pesesky M.W."/>
            <person name="Lidstrom M.E."/>
        </authorList>
    </citation>
    <scope>NUCLEOTIDE SEQUENCE [LARGE SCALE GENOMIC DNA]</scope>
    <source>
        <strain evidence="20">5GB1C</strain>
    </source>
</reference>
<dbReference type="RefSeq" id="WP_040575341.1">
    <property type="nucleotide sequence ID" value="NZ_CP035467.1"/>
</dbReference>
<evidence type="ECO:0000256" key="5">
    <source>
        <dbReference type="ARBA" id="ARBA00022801"/>
    </source>
</evidence>
<dbReference type="Proteomes" id="UP000305881">
    <property type="component" value="Chromosome"/>
</dbReference>
<comment type="function">
    <text evidence="15">A helicase/nuclease that prepares dsDNA breaks (DSB) for recombinational DNA repair. Binds to DSBs and unwinds DNA via a highly rapid and processive ATP-dependent bidirectional helicase activity. Unwinds dsDNA until it encounters a Chi (crossover hotspot instigator) sequence from the 3' direction. Cuts ssDNA a few nucleotides 3' to the Chi site. The properties and activities of the enzyme are changed at Chi. The Chi-altered holoenzyme produces a long 3'-ssDNA overhang and facilitates RecA-binding to the ssDNA for homologous DNA recombination and repair. Holoenzyme degrades any linearized DNA that is unable to undergo homologous recombination. In the holoenzyme this subunit contributes ATPase, 3'-5' helicase, exonuclease activity and loads RecA onto ssDNA.</text>
</comment>
<name>A0A4P9US31_METBY</name>
<dbReference type="Pfam" id="PF12705">
    <property type="entry name" value="PDDEXK_1"/>
    <property type="match status" value="1"/>
</dbReference>
<comment type="catalytic activity">
    <reaction evidence="14 15">
        <text>ATP + H2O = ADP + phosphate + H(+)</text>
        <dbReference type="Rhea" id="RHEA:13065"/>
        <dbReference type="ChEBI" id="CHEBI:15377"/>
        <dbReference type="ChEBI" id="CHEBI:15378"/>
        <dbReference type="ChEBI" id="CHEBI:30616"/>
        <dbReference type="ChEBI" id="CHEBI:43474"/>
        <dbReference type="ChEBI" id="CHEBI:456216"/>
        <dbReference type="EC" id="5.6.2.4"/>
    </reaction>
</comment>
<dbReference type="GO" id="GO:0009338">
    <property type="term" value="C:exodeoxyribonuclease V complex"/>
    <property type="evidence" value="ECO:0007669"/>
    <property type="project" value="TreeGrafter"/>
</dbReference>
<dbReference type="GO" id="GO:0016887">
    <property type="term" value="F:ATP hydrolysis activity"/>
    <property type="evidence" value="ECO:0007669"/>
    <property type="project" value="RHEA"/>
</dbReference>
<dbReference type="AlphaFoldDB" id="A0A4P9US31"/>
<protein>
    <recommendedName>
        <fullName evidence="15">RecBCD enzyme subunit RecB</fullName>
        <ecNumber evidence="15">3.1.11.5</ecNumber>
        <ecNumber evidence="15">5.6.2.4</ecNumber>
    </recommendedName>
    <alternativeName>
        <fullName evidence="15">DNA 3'-5' helicase subunit RecB</fullName>
    </alternativeName>
    <alternativeName>
        <fullName evidence="15">Exonuclease V subunit RecB</fullName>
        <shortName evidence="15">ExoV subunit RecB</shortName>
    </alternativeName>
    <alternativeName>
        <fullName evidence="15">Helicase/nuclease RecBCD subunit RecB</fullName>
    </alternativeName>
</protein>
<feature type="binding site" evidence="15">
    <location>
        <position position="958"/>
    </location>
    <ligand>
        <name>Mg(2+)</name>
        <dbReference type="ChEBI" id="CHEBI:18420"/>
    </ligand>
</feature>
<dbReference type="Gene3D" id="1.10.486.10">
    <property type="entry name" value="PCRA, domain 4"/>
    <property type="match status" value="1"/>
</dbReference>
<comment type="catalytic activity">
    <reaction evidence="15">
        <text>Exonucleolytic cleavage (in the presence of ATP) in either 5'- to 3'- or 3'- to 5'-direction to yield 5'-phosphooligonucleotides.</text>
        <dbReference type="EC" id="3.1.11.5"/>
    </reaction>
</comment>
<organism evidence="19 20">
    <name type="scientific">Methylotuvimicrobium buryatense</name>
    <name type="common">Methylomicrobium buryatense</name>
    <dbReference type="NCBI Taxonomy" id="95641"/>
    <lineage>
        <taxon>Bacteria</taxon>
        <taxon>Pseudomonadati</taxon>
        <taxon>Pseudomonadota</taxon>
        <taxon>Gammaproteobacteria</taxon>
        <taxon>Methylococcales</taxon>
        <taxon>Methylococcaceae</taxon>
        <taxon>Methylotuvimicrobium</taxon>
    </lineage>
</organism>
<dbReference type="InterPro" id="IPR011335">
    <property type="entry name" value="Restrct_endonuc-II-like"/>
</dbReference>
<sequence>MPSQHFDPITTDCRQGINLIEASAGTGKTYAIAMLALRFVVEFDMKIDELLVVTFTKAATEELKERIRLRLNEAKQAASGKTEHIDGAIITWLNRLEIDRDLIKKRLKLALLDIDQAAVFTIHGFCQRVLKEHALESGQLFDSELTADAAAVKQACADDFWRGQIYQRASWEAALLTATYSTPDALLAGIDRIPLDIEIFPEYRDPNEALAACREQAEQARIHLDQAVQTLLNHFDDGFFKSSYTEIFEHRLQELRAWLNYETLQLPNTAAFACLTLNGLIDGLNGNKFRKTKTQSGEQRKQEYLATLKVDTTPFDALADSIDRIGLVFRRALLEHVRIELDKQMQLLNILSFDDLISRLANALQGNQGTLLTAELRQRFKAALIDEFQDTDQNQWLIFSTLFGSDAHYLYLIGDPKQAIYKFRGADIFSYLAAQQQAHHRFTLGTNWRSQPALVEAVNALFSRERAFFLEQLQFHPVVGAPANADKTLNLDKETLAPMMLWQLPQSDKGHWSSGKAGECLQAEVVNEIVGLLNEPYFLSDSGRRVEPGDIAVLVRTNRQASEYQAALREAGVPSVLNSTESVFATAEAADLFCLLQAIAHPGDTVLLKQALTLDWFGLDGQTLYRTLNQEAALDAWLSHFLNYYQHWQSQGLMAMMQRLLDQEQIRLQLSATRLAERRLTNLHHLIELVQQAAVDEHLGIGKTLDWLRARIADTADGKVSLEEQCMRLESDDEAVKIVTMHRSKGLEYNIVFCPSLWQRSSRLSTGRPLIQCHEQGRIVADLGSEDFERRRAQAIDEELAEDLRVCYVALTRAKYRSYLAWADVRSKDVPNQSALAWLLDFEDCDFAAQQTILIDYCSRDPKAFEYRLLELPAMPKGRYEKPLDETRLSARSRQRSLRTDWQMSSYTALSALSLQDAPELPEDKARESASLDAEPALSAVGMQEALPKGAHTGNVVHDLLEQLDFAYLADMPDIAELRDNTCRRYGLQTEHPEAIDRLLQAVVTTSLAEDDPAFQLMNIADEQCLKEMPFYLAMQPMNAAQINAILSDSPVYQALNSKQMCGYLTGFIDLICEYGGRYYVIDYKTNSLPDYRPETLTDAMREHNYGLQYWLYTLVLHRYLNQRLADYEYEKHFGGALYLFVRGMQPEQPMSGVYRDRPDLRRIEALSEIFGGSEALAPKL</sequence>
<evidence type="ECO:0000256" key="14">
    <source>
        <dbReference type="ARBA" id="ARBA00048988"/>
    </source>
</evidence>
<dbReference type="PROSITE" id="PS51198">
    <property type="entry name" value="UVRD_HELICASE_ATP_BIND"/>
    <property type="match status" value="1"/>
</dbReference>
<keyword evidence="11 15" id="KW-0234">DNA repair</keyword>
<dbReference type="InterPro" id="IPR000212">
    <property type="entry name" value="DNA_helicase_UvrD/REP"/>
</dbReference>
<comment type="domain">
    <text evidence="15">The C-terminal domain has nuclease activity and interacts with RecD. It interacts with RecA, facilitating its loading onto ssDNA.</text>
</comment>
<evidence type="ECO:0000256" key="9">
    <source>
        <dbReference type="ARBA" id="ARBA00022842"/>
    </source>
</evidence>
<evidence type="ECO:0000256" key="12">
    <source>
        <dbReference type="ARBA" id="ARBA00023235"/>
    </source>
</evidence>
<dbReference type="Pfam" id="PF00580">
    <property type="entry name" value="UvrD-helicase"/>
    <property type="match status" value="1"/>
</dbReference>
<comment type="domain">
    <text evidence="15">The N-terminal DNA-binding domain is a ssDNA-dependent ATPase and has ATP-dependent 3'-5' helicase function. This domain interacts with RecC.</text>
</comment>
<evidence type="ECO:0000313" key="20">
    <source>
        <dbReference type="Proteomes" id="UP000305881"/>
    </source>
</evidence>
<dbReference type="PANTHER" id="PTHR11070">
    <property type="entry name" value="UVRD / RECB / PCRA DNA HELICASE FAMILY MEMBER"/>
    <property type="match status" value="1"/>
</dbReference>
<dbReference type="PROSITE" id="PS51217">
    <property type="entry name" value="UVRD_HELICASE_CTER"/>
    <property type="match status" value="1"/>
</dbReference>
<keyword evidence="3 15" id="KW-0547">Nucleotide-binding</keyword>
<keyword evidence="20" id="KW-1185">Reference proteome</keyword>
<feature type="binding site" evidence="15">
    <location>
        <position position="1083"/>
    </location>
    <ligand>
        <name>Mg(2+)</name>
        <dbReference type="ChEBI" id="CHEBI:18420"/>
    </ligand>
</feature>
<dbReference type="PANTHER" id="PTHR11070:SF23">
    <property type="entry name" value="RECBCD ENZYME SUBUNIT RECB"/>
    <property type="match status" value="1"/>
</dbReference>
<proteinExistence type="inferred from homology"/>
<dbReference type="EC" id="5.6.2.4" evidence="15"/>
<evidence type="ECO:0000256" key="4">
    <source>
        <dbReference type="ARBA" id="ARBA00022763"/>
    </source>
</evidence>
<evidence type="ECO:0000256" key="16">
    <source>
        <dbReference type="PROSITE-ProRule" id="PRU00560"/>
    </source>
</evidence>
<evidence type="ECO:0000256" key="1">
    <source>
        <dbReference type="ARBA" id="ARBA00022722"/>
    </source>
</evidence>
<feature type="region of interest" description="Nuclease activity, interacts with RecD and RecA" evidence="15">
    <location>
        <begin position="901"/>
        <end position="1181"/>
    </location>
</feature>
<evidence type="ECO:0000256" key="11">
    <source>
        <dbReference type="ARBA" id="ARBA00023204"/>
    </source>
</evidence>
<dbReference type="Gene3D" id="3.40.50.300">
    <property type="entry name" value="P-loop containing nucleotide triphosphate hydrolases"/>
    <property type="match status" value="2"/>
</dbReference>
<evidence type="ECO:0000256" key="15">
    <source>
        <dbReference type="HAMAP-Rule" id="MF_01485"/>
    </source>
</evidence>
<comment type="similarity">
    <text evidence="15">Belongs to the helicase family. UvrD subfamily.</text>
</comment>
<feature type="domain" description="UvrD-like helicase ATP-binding" evidence="17">
    <location>
        <begin position="1"/>
        <end position="451"/>
    </location>
</feature>
<comment type="subunit">
    <text evidence="15">Heterotrimer of RecB, RecC and RecD. All subunits contribute to DNA-binding. Interacts with RecA.</text>
</comment>
<keyword evidence="4 15" id="KW-0227">DNA damage</keyword>
<dbReference type="GO" id="GO:0000287">
    <property type="term" value="F:magnesium ion binding"/>
    <property type="evidence" value="ECO:0007669"/>
    <property type="project" value="UniProtKB-UniRule"/>
</dbReference>
<evidence type="ECO:0000256" key="6">
    <source>
        <dbReference type="ARBA" id="ARBA00022806"/>
    </source>
</evidence>
<comment type="miscellaneous">
    <text evidence="15">In the RecBCD complex, RecB has a slow 3'-5' helicase, an exonuclease activity and loads RecA onto ssDNA, RecD has a fast 5'-3' helicase activity, while RecC stimulates the ATPase and processivity of the RecB helicase and contributes to recognition of the Chi site.</text>
</comment>
<evidence type="ECO:0000256" key="7">
    <source>
        <dbReference type="ARBA" id="ARBA00022839"/>
    </source>
</evidence>
<dbReference type="OrthoDB" id="9810135at2"/>
<keyword evidence="2 15" id="KW-0479">Metal-binding</keyword>
<feature type="binding site" evidence="15">
    <location>
        <position position="1070"/>
    </location>
    <ligand>
        <name>Mg(2+)</name>
        <dbReference type="ChEBI" id="CHEBI:18420"/>
    </ligand>
</feature>
<dbReference type="GO" id="GO:0000724">
    <property type="term" value="P:double-strand break repair via homologous recombination"/>
    <property type="evidence" value="ECO:0007669"/>
    <property type="project" value="UniProtKB-UniRule"/>
</dbReference>
<dbReference type="SUPFAM" id="SSF52980">
    <property type="entry name" value="Restriction endonuclease-like"/>
    <property type="match status" value="1"/>
</dbReference>
<dbReference type="CDD" id="cd22352">
    <property type="entry name" value="RecB_C-like"/>
    <property type="match status" value="1"/>
</dbReference>
<evidence type="ECO:0000256" key="8">
    <source>
        <dbReference type="ARBA" id="ARBA00022840"/>
    </source>
</evidence>
<dbReference type="Gene3D" id="1.10.3170.10">
    <property type="entry name" value="Recbcd, chain B, domain 2"/>
    <property type="match status" value="1"/>
</dbReference>
<evidence type="ECO:0000256" key="2">
    <source>
        <dbReference type="ARBA" id="ARBA00022723"/>
    </source>
</evidence>
<dbReference type="NCBIfam" id="TIGR00609">
    <property type="entry name" value="recB"/>
    <property type="match status" value="1"/>
</dbReference>
<evidence type="ECO:0000259" key="18">
    <source>
        <dbReference type="PROSITE" id="PS51217"/>
    </source>
</evidence>
<evidence type="ECO:0000256" key="3">
    <source>
        <dbReference type="ARBA" id="ARBA00022741"/>
    </source>
</evidence>
<accession>A0A4P9US31</accession>
<dbReference type="GO" id="GO:0005524">
    <property type="term" value="F:ATP binding"/>
    <property type="evidence" value="ECO:0007669"/>
    <property type="project" value="UniProtKB-UniRule"/>
</dbReference>
<dbReference type="EMBL" id="CP035467">
    <property type="protein sequence ID" value="QCW84227.1"/>
    <property type="molecule type" value="Genomic_DNA"/>
</dbReference>
<dbReference type="SUPFAM" id="SSF52540">
    <property type="entry name" value="P-loop containing nucleoside triphosphate hydrolases"/>
    <property type="match status" value="1"/>
</dbReference>
<dbReference type="GO" id="GO:0008854">
    <property type="term" value="F:exodeoxyribonuclease V activity"/>
    <property type="evidence" value="ECO:0007669"/>
    <property type="project" value="UniProtKB-EC"/>
</dbReference>
<dbReference type="InterPro" id="IPR014016">
    <property type="entry name" value="UvrD-like_ATP-bd"/>
</dbReference>
<dbReference type="InterPro" id="IPR004586">
    <property type="entry name" value="RecB"/>
</dbReference>
<keyword evidence="6 15" id="KW-0347">Helicase</keyword>
<keyword evidence="12 15" id="KW-0413">Isomerase</keyword>
<dbReference type="GO" id="GO:0005829">
    <property type="term" value="C:cytosol"/>
    <property type="evidence" value="ECO:0007669"/>
    <property type="project" value="TreeGrafter"/>
</dbReference>
<keyword evidence="8 15" id="KW-0067">ATP-binding</keyword>
<feature type="region of interest" description="DNA-binding and helicase activity, interacts with RecC" evidence="15">
    <location>
        <begin position="1"/>
        <end position="876"/>
    </location>
</feature>
<dbReference type="EC" id="3.1.11.5" evidence="15"/>
<dbReference type="HAMAP" id="MF_01485">
    <property type="entry name" value="RecB"/>
    <property type="match status" value="1"/>
</dbReference>
<comment type="cofactor">
    <cofactor evidence="15">
        <name>Mg(2+)</name>
        <dbReference type="ChEBI" id="CHEBI:18420"/>
    </cofactor>
    <text evidence="15">Binds 1 Mg(2+) ion per subunit.</text>
</comment>
<dbReference type="InterPro" id="IPR027417">
    <property type="entry name" value="P-loop_NTPase"/>
</dbReference>
<dbReference type="InterPro" id="IPR014017">
    <property type="entry name" value="DNA_helicase_UvrD-like_C"/>
</dbReference>
<dbReference type="Pfam" id="PF13361">
    <property type="entry name" value="UvrD_C"/>
    <property type="match status" value="1"/>
</dbReference>
<feature type="domain" description="UvrD-like helicase C-terminal" evidence="18">
    <location>
        <begin position="452"/>
        <end position="746"/>
    </location>
</feature>
<evidence type="ECO:0000256" key="10">
    <source>
        <dbReference type="ARBA" id="ARBA00023125"/>
    </source>
</evidence>
<dbReference type="GO" id="GO:0043138">
    <property type="term" value="F:3'-5' DNA helicase activity"/>
    <property type="evidence" value="ECO:0007669"/>
    <property type="project" value="UniProtKB-UniRule"/>
</dbReference>
<dbReference type="InterPro" id="IPR011604">
    <property type="entry name" value="PDDEXK-like_dom_sf"/>
</dbReference>
<keyword evidence="5 15" id="KW-0378">Hydrolase</keyword>
<dbReference type="InterPro" id="IPR038726">
    <property type="entry name" value="PDDEXK_AddAB-type"/>
</dbReference>
<keyword evidence="10 15" id="KW-0238">DNA-binding</keyword>
<gene>
    <name evidence="15 19" type="primary">recB</name>
    <name evidence="19" type="ORF">EQU24_19805</name>
</gene>
<dbReference type="GO" id="GO:0003677">
    <property type="term" value="F:DNA binding"/>
    <property type="evidence" value="ECO:0007669"/>
    <property type="project" value="UniProtKB-UniRule"/>
</dbReference>
<keyword evidence="1 15" id="KW-0540">Nuclease</keyword>
<dbReference type="KEGG" id="mbur:EQU24_19805"/>
<evidence type="ECO:0000256" key="13">
    <source>
        <dbReference type="ARBA" id="ARBA00034617"/>
    </source>
</evidence>
<feature type="active site" description="For nuclease activity" evidence="15">
    <location>
        <position position="1083"/>
    </location>
</feature>
<dbReference type="Gene3D" id="3.90.320.10">
    <property type="match status" value="1"/>
</dbReference>
<dbReference type="STRING" id="675511.GCA_000341735_03476"/>
<evidence type="ECO:0000313" key="19">
    <source>
        <dbReference type="EMBL" id="QCW84227.1"/>
    </source>
</evidence>
<keyword evidence="9 15" id="KW-0460">Magnesium</keyword>
<evidence type="ECO:0000259" key="17">
    <source>
        <dbReference type="PROSITE" id="PS51198"/>
    </source>
</evidence>
<comment type="catalytic activity">
    <reaction evidence="13 15">
        <text>Couples ATP hydrolysis with the unwinding of duplex DNA by translocating in the 3'-5' direction.</text>
        <dbReference type="EC" id="5.6.2.4"/>
    </reaction>
</comment>